<feature type="coiled-coil region" evidence="11">
    <location>
        <begin position="613"/>
        <end position="864"/>
    </location>
</feature>
<dbReference type="HAMAP" id="MF_03141">
    <property type="entry name" value="lis1"/>
    <property type="match status" value="1"/>
</dbReference>
<comment type="domain">
    <text evidence="11">Dimerization mediated by the LisH domain may be required to activate dynein.</text>
</comment>
<dbReference type="InterPro" id="IPR017252">
    <property type="entry name" value="Dynein_regulator_LIS1"/>
</dbReference>
<dbReference type="FunFam" id="1.20.960.30:FF:000002">
    <property type="entry name" value="Platelet-activating factor acetylhydrolase ib"/>
    <property type="match status" value="1"/>
</dbReference>
<accession>A0A8H2DX85</accession>
<evidence type="ECO:0000256" key="11">
    <source>
        <dbReference type="HAMAP-Rule" id="MF_03141"/>
    </source>
</evidence>
<feature type="domain" description="DUF7801" evidence="16">
    <location>
        <begin position="700"/>
        <end position="863"/>
    </location>
</feature>
<comment type="subcellular location">
    <subcellularLocation>
        <location evidence="11">Cytoplasm</location>
        <location evidence="11">Cytoskeleton</location>
    </subcellularLocation>
    <subcellularLocation>
        <location evidence="11">Cytoplasm</location>
        <location evidence="11">Cytoskeleton</location>
        <location evidence="11">Spindle pole</location>
    </subcellularLocation>
    <text evidence="11">Localizes to the plus ends of microtubules at the hyphal tip and the mitotic spindle poles.</text>
</comment>
<feature type="domain" description="Up-regulated during septation protein 1" evidence="14">
    <location>
        <begin position="20"/>
        <end position="152"/>
    </location>
</feature>
<keyword evidence="6" id="KW-0677">Repeat</keyword>
<dbReference type="PANTHER" id="PTHR44129">
    <property type="entry name" value="WD REPEAT-CONTAINING PROTEIN POP1"/>
    <property type="match status" value="1"/>
</dbReference>
<dbReference type="PROSITE" id="PS00678">
    <property type="entry name" value="WD_REPEATS_1"/>
    <property type="match status" value="2"/>
</dbReference>
<comment type="caution">
    <text evidence="17">The sequence shown here is derived from an EMBL/GenBank/DDBJ whole genome shotgun (WGS) entry which is preliminary data.</text>
</comment>
<dbReference type="GO" id="GO:0000922">
    <property type="term" value="C:spindle pole"/>
    <property type="evidence" value="ECO:0007669"/>
    <property type="project" value="UniProtKB-SubCell"/>
</dbReference>
<dbReference type="GO" id="GO:0070840">
    <property type="term" value="F:dynein complex binding"/>
    <property type="evidence" value="ECO:0007669"/>
    <property type="project" value="UniProtKB-UniRule"/>
</dbReference>
<reference evidence="17 18" key="1">
    <citation type="submission" date="2019-03" db="EMBL/GenBank/DDBJ databases">
        <title>Nematode-trapping fungi genome.</title>
        <authorList>
            <person name="Vidal-Diez De Ulzurrun G."/>
        </authorList>
    </citation>
    <scope>NUCLEOTIDE SEQUENCE [LARGE SCALE GENOMIC DNA]</scope>
    <source>
        <strain evidence="17 18">TWF154</strain>
    </source>
</reference>
<comment type="similarity">
    <text evidence="11">Belongs to the WD repeat LIS1/nudF family.</text>
</comment>
<dbReference type="EMBL" id="SOZJ01000005">
    <property type="protein sequence ID" value="TGJ66593.1"/>
    <property type="molecule type" value="Genomic_DNA"/>
</dbReference>
<dbReference type="GO" id="GO:0005874">
    <property type="term" value="C:microtubule"/>
    <property type="evidence" value="ECO:0007669"/>
    <property type="project" value="UniProtKB-KW"/>
</dbReference>
<organism evidence="17 18">
    <name type="scientific">Orbilia oligospora</name>
    <name type="common">Nematode-trapping fungus</name>
    <name type="synonym">Arthrobotrys oligospora</name>
    <dbReference type="NCBI Taxonomy" id="2813651"/>
    <lineage>
        <taxon>Eukaryota</taxon>
        <taxon>Fungi</taxon>
        <taxon>Dikarya</taxon>
        <taxon>Ascomycota</taxon>
        <taxon>Pezizomycotina</taxon>
        <taxon>Orbiliomycetes</taxon>
        <taxon>Orbiliales</taxon>
        <taxon>Orbiliaceae</taxon>
        <taxon>Orbilia</taxon>
    </lineage>
</organism>
<dbReference type="InterPro" id="IPR020472">
    <property type="entry name" value="WD40_PAC1"/>
</dbReference>
<feature type="repeat" description="WD" evidence="12">
    <location>
        <begin position="1181"/>
        <end position="1225"/>
    </location>
</feature>
<comment type="function">
    <text evidence="11">Positively regulates the activity of the minus-end directed microtubule motor protein dynein. May enhance dynein-mediated microtubule sliding by targeting dynein to the microtubule plus end. Required for nuclear migration during vegetative growth as well as development. Required for retrograde early endosome (EE) transport from the hyphal tip. Required for localization of dynein to the mitotic spindle poles. Recruits additional proteins to the dynein complex at SPBs.</text>
</comment>
<feature type="repeat" description="WD" evidence="12">
    <location>
        <begin position="1094"/>
        <end position="1135"/>
    </location>
</feature>
<name>A0A8H2DX85_ORBOL</name>
<dbReference type="Pfam" id="PF24951">
    <property type="entry name" value="LisH_PAC1"/>
    <property type="match status" value="1"/>
</dbReference>
<evidence type="ECO:0000256" key="5">
    <source>
        <dbReference type="ARBA" id="ARBA00022701"/>
    </source>
</evidence>
<evidence type="ECO:0000256" key="9">
    <source>
        <dbReference type="ARBA" id="ARBA00023212"/>
    </source>
</evidence>
<feature type="coiled-coil region" evidence="11">
    <location>
        <begin position="907"/>
        <end position="934"/>
    </location>
</feature>
<keyword evidence="8 11" id="KW-0175">Coiled coil</keyword>
<dbReference type="Pfam" id="PF25078">
    <property type="entry name" value="DUF7801"/>
    <property type="match status" value="1"/>
</dbReference>
<dbReference type="InterPro" id="IPR019775">
    <property type="entry name" value="WD40_repeat_CS"/>
</dbReference>
<evidence type="ECO:0000259" key="16">
    <source>
        <dbReference type="Pfam" id="PF25078"/>
    </source>
</evidence>
<dbReference type="InterPro" id="IPR050349">
    <property type="entry name" value="WD_LIS1/nudF_dynein_reg"/>
</dbReference>
<feature type="coiled-coil region" evidence="11">
    <location>
        <begin position="444"/>
        <end position="471"/>
    </location>
</feature>
<evidence type="ECO:0000259" key="15">
    <source>
        <dbReference type="Pfam" id="PF24951"/>
    </source>
</evidence>
<evidence type="ECO:0000259" key="14">
    <source>
        <dbReference type="Pfam" id="PF15456"/>
    </source>
</evidence>
<evidence type="ECO:0000256" key="12">
    <source>
        <dbReference type="PROSITE-ProRule" id="PRU00221"/>
    </source>
</evidence>
<evidence type="ECO:0000256" key="13">
    <source>
        <dbReference type="SAM" id="MobiDB-lite"/>
    </source>
</evidence>
<proteinExistence type="inferred from homology"/>
<gene>
    <name evidence="11 17" type="primary">PAC1</name>
    <name evidence="11" type="synonym">LIS1</name>
    <name evidence="17" type="ORF">EYR41_008209</name>
</gene>
<evidence type="ECO:0000256" key="6">
    <source>
        <dbReference type="ARBA" id="ARBA00022737"/>
    </source>
</evidence>
<dbReference type="InterPro" id="IPR015943">
    <property type="entry name" value="WD40/YVTN_repeat-like_dom_sf"/>
</dbReference>
<dbReference type="GO" id="GO:0005737">
    <property type="term" value="C:cytoplasm"/>
    <property type="evidence" value="ECO:0007669"/>
    <property type="project" value="UniProtKB-UniRule"/>
</dbReference>
<dbReference type="SUPFAM" id="SSF109925">
    <property type="entry name" value="Lissencephaly-1 protein (Lis-1, PAF-AH alpha) N-terminal domain"/>
    <property type="match status" value="1"/>
</dbReference>
<feature type="repeat" description="WD" evidence="12">
    <location>
        <begin position="1330"/>
        <end position="1364"/>
    </location>
</feature>
<evidence type="ECO:0000256" key="1">
    <source>
        <dbReference type="ARBA" id="ARBA00022448"/>
    </source>
</evidence>
<evidence type="ECO:0000313" key="18">
    <source>
        <dbReference type="Proteomes" id="UP000297595"/>
    </source>
</evidence>
<dbReference type="InterPro" id="IPR006594">
    <property type="entry name" value="LisH"/>
</dbReference>
<evidence type="ECO:0000256" key="3">
    <source>
        <dbReference type="ARBA" id="ARBA00022574"/>
    </source>
</evidence>
<keyword evidence="9 11" id="KW-0206">Cytoskeleton</keyword>
<feature type="domain" description="PAC1-like LisH-like dimerisation" evidence="15">
    <location>
        <begin position="989"/>
        <end position="1020"/>
    </location>
</feature>
<feature type="region of interest" description="Disordered" evidence="13">
    <location>
        <begin position="1395"/>
        <end position="1417"/>
    </location>
</feature>
<dbReference type="InterPro" id="IPR036322">
    <property type="entry name" value="WD40_repeat_dom_sf"/>
</dbReference>
<dbReference type="SUPFAM" id="SSF50978">
    <property type="entry name" value="WD40 repeat-like"/>
    <property type="match status" value="1"/>
</dbReference>
<dbReference type="Gene3D" id="1.20.960.30">
    <property type="match status" value="1"/>
</dbReference>
<dbReference type="InterPro" id="IPR056795">
    <property type="entry name" value="PAC1-like_LisH-like_dom"/>
</dbReference>
<feature type="repeat" description="WD" evidence="12">
    <location>
        <begin position="1226"/>
        <end position="1267"/>
    </location>
</feature>
<dbReference type="GO" id="GO:0005875">
    <property type="term" value="C:microtubule associated complex"/>
    <property type="evidence" value="ECO:0007669"/>
    <property type="project" value="UniProtKB-UniRule"/>
</dbReference>
<dbReference type="CDD" id="cd00200">
    <property type="entry name" value="WD40"/>
    <property type="match status" value="1"/>
</dbReference>
<keyword evidence="1 11" id="KW-0813">Transport</keyword>
<dbReference type="Proteomes" id="UP000297595">
    <property type="component" value="Unassembled WGS sequence"/>
</dbReference>
<dbReference type="InterPro" id="IPR029191">
    <property type="entry name" value="Uds1"/>
</dbReference>
<keyword evidence="5 11" id="KW-0493">Microtubule</keyword>
<dbReference type="Pfam" id="PF00400">
    <property type="entry name" value="WD40"/>
    <property type="match status" value="6"/>
</dbReference>
<evidence type="ECO:0000256" key="4">
    <source>
        <dbReference type="ARBA" id="ARBA00022618"/>
    </source>
</evidence>
<dbReference type="PROSITE" id="PS50896">
    <property type="entry name" value="LISH"/>
    <property type="match status" value="1"/>
</dbReference>
<dbReference type="InterPro" id="IPR037190">
    <property type="entry name" value="LIS1_N"/>
</dbReference>
<dbReference type="Pfam" id="PF15456">
    <property type="entry name" value="Uds1"/>
    <property type="match status" value="1"/>
</dbReference>
<dbReference type="PROSITE" id="PS50082">
    <property type="entry name" value="WD_REPEATS_2"/>
    <property type="match status" value="6"/>
</dbReference>
<evidence type="ECO:0000256" key="7">
    <source>
        <dbReference type="ARBA" id="ARBA00022776"/>
    </source>
</evidence>
<dbReference type="GO" id="GO:0051301">
    <property type="term" value="P:cell division"/>
    <property type="evidence" value="ECO:0007669"/>
    <property type="project" value="UniProtKB-KW"/>
</dbReference>
<feature type="coiled-coil region" evidence="11">
    <location>
        <begin position="536"/>
        <end position="563"/>
    </location>
</feature>
<dbReference type="InterPro" id="IPR001680">
    <property type="entry name" value="WD40_rpt"/>
</dbReference>
<comment type="subunit">
    <text evidence="11">Self-associates. Interacts with NDL1 and dynein.</text>
</comment>
<keyword evidence="3 12" id="KW-0853">WD repeat</keyword>
<dbReference type="SMART" id="SM00320">
    <property type="entry name" value="WD40"/>
    <property type="match status" value="7"/>
</dbReference>
<dbReference type="GO" id="GO:0000132">
    <property type="term" value="P:establishment of mitotic spindle orientation"/>
    <property type="evidence" value="ECO:0007669"/>
    <property type="project" value="UniProtKB-UniRule"/>
</dbReference>
<evidence type="ECO:0000313" key="17">
    <source>
        <dbReference type="EMBL" id="TGJ66593.1"/>
    </source>
</evidence>
<evidence type="ECO:0000256" key="2">
    <source>
        <dbReference type="ARBA" id="ARBA00022490"/>
    </source>
</evidence>
<dbReference type="Gene3D" id="2.130.10.10">
    <property type="entry name" value="YVTN repeat-like/Quinoprotein amine dehydrogenase"/>
    <property type="match status" value="1"/>
</dbReference>
<feature type="repeat" description="WD" evidence="12">
    <location>
        <begin position="1136"/>
        <end position="1170"/>
    </location>
</feature>
<keyword evidence="10 11" id="KW-0131">Cell cycle</keyword>
<keyword evidence="4 11" id="KW-0132">Cell division</keyword>
<protein>
    <recommendedName>
        <fullName evidence="11">Nuclear distribution protein PAC1</fullName>
    </recommendedName>
    <alternativeName>
        <fullName evidence="11">Lissencephaly-1 homolog</fullName>
        <shortName evidence="11">LIS-1</shortName>
    </alternativeName>
    <alternativeName>
        <fullName evidence="11">nudF homolog</fullName>
    </alternativeName>
</protein>
<dbReference type="InterPro" id="IPR056703">
    <property type="entry name" value="DUF7801"/>
</dbReference>
<feature type="coiled-coil region" evidence="11">
    <location>
        <begin position="1045"/>
        <end position="1072"/>
    </location>
</feature>
<sequence>MAELKTATQTLDFDDEIALHLLVETAIFDSSGYELLTHEELDQLKREQTTLIGRIEALRRKLLLETKVRDAAQSLSRLRSPKQNESPLTSPVNAFGGSFHRPGHDSVAQASVELSTSIAKCHEIDTDIRKLEADLWVLQRRLLCHTSRVLATTYHHAEKSRHFTASSIDAPTIRSSTPNKFTKLQTVKPVEDFDDRSLYKPAISSGEVLPSQSQFRTSGPLTYATNPGALPAHSSDPMGLKPQSPIGNMEAIGLFSTPSTPPPLNNRVNSAVEQRLVALHHIVKEMLVKIEILPPDQHDVSKSLFLEERKDSFDPTDGIPPSTLDEIVALEHGLRQVQASIFQQGSRSVTIKSDDKDVLQVWEVLLRWEEEKQDIRNHEDRDNKGIMMGTTREANRPDSIKFEALKSDGKSIGELVEGVKLLADTSLRWAADKRDLELQLLQKSQQYQMEIRKHEDARSDHEQQIDGLTNSLSKALGELSQISSKQDTGISLRQEVVKLREELDAKEQHCAHKIGELQLMLGSQKSDFENLANDARIIFQERERDLEEQVDKLREEVMSKKKALEDSLACASTGDQKTRKLNEEIDYLHIQLEKSHAAKVDVENQLLLDKHNLESLTETLRTREARVEILERNLTEAVASKEKFEETYHEQTKRIEILDKRNLDLQDQLRVKATQVAEQTSSVEEFKSRLIESQTAKKNLESNVSTLENEVQQLLTELATLANDLQATKTNSQLQIEEAKQQAAAKIQVEQGRSQPAMDANLIVELENLSRQNEELRKANIALQDKLSESATPLGGTSSDTPRALQERCDKLQKELDEMLVDYEALMKDSVDFEADKSRLESQIDDLQEKVEALERSLADERMGNGRSVKSTAVPANNLVTPAPSSGENMTMSVLRAEFKKMMRDMRTEHNRALRGEQEARRRLENELRHARRDQSNGRNHRGHLYGRQLYDVLPSTPILGLSLRNLRLPKPRTSVHLRSVMSGSALTDRQRDELNKSIAAYLQQSGHLKSVQMFREEVDGENELLSDDVCKKYEGLLEKKWTSVVRLQKKIMDLESRIQTLQNELDLSATTSSSQKKVDPKSWLPRAPARHTLTGHRDPINAVAFHPVFSVVASAAEDATIKVWDWEHGELEQTLKGHTKAVLDLDYGGPKTGVLLASCSHDLTIKLWDPGNEYNCIRTMKGHDHSVSSVRFIPSGSGADFLVSASRDRTLKIWDVSTGYAVKTIQGHVDWVRCVEPSLDGKWMASAGNDQTARIWDTSTNDHKTSLIGHNHVIECIAFAPVAAYPTLSNLAGVKKPPSSTSFNEYLATGSRDKTINLWDSRGTLIKTLTGHDNWVKGIVFHPSGRYLLSCSDDKTIRCWDLSQNGRCVKIIEPAHGHFVTCIKWAPNQTRGGIDGAANGAPSVESPRQNGTPPKIQSELSEMSGIRCVVATGSVDLTVKIWAT</sequence>
<keyword evidence="7 11" id="KW-0498">Mitosis</keyword>
<feature type="repeat" description="WD" evidence="12">
    <location>
        <begin position="1305"/>
        <end position="1321"/>
    </location>
</feature>
<evidence type="ECO:0000256" key="8">
    <source>
        <dbReference type="ARBA" id="ARBA00023054"/>
    </source>
</evidence>
<dbReference type="PRINTS" id="PR00320">
    <property type="entry name" value="GPROTEINBRPT"/>
</dbReference>
<keyword evidence="2 11" id="KW-0963">Cytoplasm</keyword>
<dbReference type="PROSITE" id="PS50294">
    <property type="entry name" value="WD_REPEATS_REGION"/>
    <property type="match status" value="5"/>
</dbReference>
<evidence type="ECO:0000256" key="10">
    <source>
        <dbReference type="ARBA" id="ARBA00023306"/>
    </source>
</evidence>
<dbReference type="GO" id="GO:0051012">
    <property type="term" value="P:microtubule sliding"/>
    <property type="evidence" value="ECO:0007669"/>
    <property type="project" value="UniProtKB-UniRule"/>
</dbReference>